<dbReference type="Proteomes" id="UP001147700">
    <property type="component" value="Unassembled WGS sequence"/>
</dbReference>
<evidence type="ECO:0000313" key="3">
    <source>
        <dbReference type="Proteomes" id="UP001147700"/>
    </source>
</evidence>
<name>A0ABT4RCA2_9ACTN</name>
<gene>
    <name evidence="2" type="ORF">OJ962_01575</name>
</gene>
<accession>A0ABT4RCA2</accession>
<evidence type="ECO:0000256" key="1">
    <source>
        <dbReference type="SAM" id="MobiDB-lite"/>
    </source>
</evidence>
<sequence length="262" mass="29312">MDTIRWSHPDGDFTISNSGGRLLIGIEPKPDGGWYSIWADWGWEGPELGLHEPLEWEDEHGNRARAAFGLGNAAVRISIRPEGDDGSLDDAPSVLLDREHWIEAVHALLQPARGEFWAEVAAAQPPEEPLPGEDDEDDENDEELPEVRWTGDGGDFVITNHTSDLLLSIETDDDTISVWAPEWDLATLAALDEPVTWEDDDGWRAQIAKLAPRSRLRRPEVQIGFGFEHEAPTQVTLSHKQWKGVVEVLAEPLDSDYWDISD</sequence>
<reference evidence="2" key="1">
    <citation type="submission" date="2022-10" db="EMBL/GenBank/DDBJ databases">
        <title>The WGS of Solirubrobacter sp. CPCC 204708.</title>
        <authorList>
            <person name="Jiang Z."/>
        </authorList>
    </citation>
    <scope>NUCLEOTIDE SEQUENCE</scope>
    <source>
        <strain evidence="2">CPCC 204708</strain>
    </source>
</reference>
<dbReference type="EMBL" id="JAPCID010000002">
    <property type="protein sequence ID" value="MDA0136170.1"/>
    <property type="molecule type" value="Genomic_DNA"/>
</dbReference>
<keyword evidence="3" id="KW-1185">Reference proteome</keyword>
<organism evidence="2 3">
    <name type="scientific">Solirubrobacter deserti</name>
    <dbReference type="NCBI Taxonomy" id="2282478"/>
    <lineage>
        <taxon>Bacteria</taxon>
        <taxon>Bacillati</taxon>
        <taxon>Actinomycetota</taxon>
        <taxon>Thermoleophilia</taxon>
        <taxon>Solirubrobacterales</taxon>
        <taxon>Solirubrobacteraceae</taxon>
        <taxon>Solirubrobacter</taxon>
    </lineage>
</organism>
<proteinExistence type="predicted"/>
<evidence type="ECO:0000313" key="2">
    <source>
        <dbReference type="EMBL" id="MDA0136170.1"/>
    </source>
</evidence>
<feature type="compositionally biased region" description="Acidic residues" evidence="1">
    <location>
        <begin position="130"/>
        <end position="144"/>
    </location>
</feature>
<dbReference type="RefSeq" id="WP_202953102.1">
    <property type="nucleotide sequence ID" value="NZ_JAPCID010000002.1"/>
</dbReference>
<feature type="region of interest" description="Disordered" evidence="1">
    <location>
        <begin position="125"/>
        <end position="153"/>
    </location>
</feature>
<comment type="caution">
    <text evidence="2">The sequence shown here is derived from an EMBL/GenBank/DDBJ whole genome shotgun (WGS) entry which is preliminary data.</text>
</comment>
<protein>
    <submittedName>
        <fullName evidence="2">Uncharacterized protein</fullName>
    </submittedName>
</protein>